<dbReference type="EMBL" id="DAKRPA010000058">
    <property type="protein sequence ID" value="DBA00767.1"/>
    <property type="molecule type" value="Genomic_DNA"/>
</dbReference>
<name>A0AAV2Z4U3_9STRA</name>
<organism evidence="1 2">
    <name type="scientific">Lagenidium giganteum</name>
    <dbReference type="NCBI Taxonomy" id="4803"/>
    <lineage>
        <taxon>Eukaryota</taxon>
        <taxon>Sar</taxon>
        <taxon>Stramenopiles</taxon>
        <taxon>Oomycota</taxon>
        <taxon>Peronosporomycetes</taxon>
        <taxon>Pythiales</taxon>
        <taxon>Pythiaceae</taxon>
    </lineage>
</organism>
<evidence type="ECO:0000313" key="1">
    <source>
        <dbReference type="EMBL" id="DBA00767.1"/>
    </source>
</evidence>
<accession>A0AAV2Z4U3</accession>
<reference evidence="1" key="1">
    <citation type="submission" date="2022-11" db="EMBL/GenBank/DDBJ databases">
        <authorList>
            <person name="Morgan W.R."/>
            <person name="Tartar A."/>
        </authorList>
    </citation>
    <scope>NUCLEOTIDE SEQUENCE</scope>
    <source>
        <strain evidence="1">ARSEF 373</strain>
    </source>
</reference>
<reference evidence="1" key="2">
    <citation type="journal article" date="2023" name="Microbiol Resour">
        <title>Decontamination and Annotation of the Draft Genome Sequence of the Oomycete Lagenidium giganteum ARSEF 373.</title>
        <authorList>
            <person name="Morgan W.R."/>
            <person name="Tartar A."/>
        </authorList>
    </citation>
    <scope>NUCLEOTIDE SEQUENCE</scope>
    <source>
        <strain evidence="1">ARSEF 373</strain>
    </source>
</reference>
<protein>
    <submittedName>
        <fullName evidence="1">Uncharacterized protein</fullName>
    </submittedName>
</protein>
<proteinExistence type="predicted"/>
<keyword evidence="2" id="KW-1185">Reference proteome</keyword>
<sequence>MLRTTVLVCSCRH</sequence>
<evidence type="ECO:0000313" key="2">
    <source>
        <dbReference type="Proteomes" id="UP001146120"/>
    </source>
</evidence>
<comment type="caution">
    <text evidence="1">The sequence shown here is derived from an EMBL/GenBank/DDBJ whole genome shotgun (WGS) entry which is preliminary data.</text>
</comment>
<gene>
    <name evidence="1" type="ORF">N0F65_004672</name>
</gene>
<dbReference type="Proteomes" id="UP001146120">
    <property type="component" value="Unassembled WGS sequence"/>
</dbReference>